<protein>
    <recommendedName>
        <fullName evidence="4">DUF1761 domain-containing protein</fullName>
    </recommendedName>
</protein>
<comment type="caution">
    <text evidence="2">The sequence shown here is derived from an EMBL/GenBank/DDBJ whole genome shotgun (WGS) entry which is preliminary data.</text>
</comment>
<dbReference type="Proteomes" id="UP000321436">
    <property type="component" value="Unassembled WGS sequence"/>
</dbReference>
<reference evidence="2 3" key="1">
    <citation type="submission" date="2019-07" db="EMBL/GenBank/DDBJ databases">
        <title>Whole genome shotgun sequence of Chitinophaga cymbidii NBRC 109752.</title>
        <authorList>
            <person name="Hosoyama A."/>
            <person name="Uohara A."/>
            <person name="Ohji S."/>
            <person name="Ichikawa N."/>
        </authorList>
    </citation>
    <scope>NUCLEOTIDE SEQUENCE [LARGE SCALE GENOMIC DNA]</scope>
    <source>
        <strain evidence="2 3">NBRC 109752</strain>
    </source>
</reference>
<evidence type="ECO:0000313" key="2">
    <source>
        <dbReference type="EMBL" id="GEP98436.1"/>
    </source>
</evidence>
<keyword evidence="1" id="KW-0812">Transmembrane</keyword>
<feature type="transmembrane region" description="Helical" evidence="1">
    <location>
        <begin position="80"/>
        <end position="105"/>
    </location>
</feature>
<gene>
    <name evidence="2" type="ORF">CCY01nite_46960</name>
</gene>
<dbReference type="OrthoDB" id="333057at2"/>
<evidence type="ECO:0000313" key="3">
    <source>
        <dbReference type="Proteomes" id="UP000321436"/>
    </source>
</evidence>
<proteinExistence type="predicted"/>
<feature type="transmembrane region" description="Helical" evidence="1">
    <location>
        <begin position="112"/>
        <end position="134"/>
    </location>
</feature>
<dbReference type="AlphaFoldDB" id="A0A512RRX9"/>
<feature type="transmembrane region" description="Helical" evidence="1">
    <location>
        <begin position="52"/>
        <end position="74"/>
    </location>
</feature>
<sequence length="136" mass="15373">MDQFYINHWAVLVCAIANLALGALWYSPLLFYKAWKTENGLSDEELKNINPLKVYGLTFLFALIMSYNLAFFLGDDKTDMAWGATAGFLTGFGFAGLIFAVVALFERRSWRYILINGGYITVYFTLIGLILGAWRS</sequence>
<dbReference type="EMBL" id="BKAU01000006">
    <property type="protein sequence ID" value="GEP98436.1"/>
    <property type="molecule type" value="Genomic_DNA"/>
</dbReference>
<keyword evidence="1" id="KW-0472">Membrane</keyword>
<dbReference type="Pfam" id="PF08570">
    <property type="entry name" value="DUF1761"/>
    <property type="match status" value="1"/>
</dbReference>
<evidence type="ECO:0008006" key="4">
    <source>
        <dbReference type="Google" id="ProtNLM"/>
    </source>
</evidence>
<evidence type="ECO:0000256" key="1">
    <source>
        <dbReference type="SAM" id="Phobius"/>
    </source>
</evidence>
<keyword evidence="3" id="KW-1185">Reference proteome</keyword>
<feature type="transmembrane region" description="Helical" evidence="1">
    <location>
        <begin position="6"/>
        <end position="31"/>
    </location>
</feature>
<keyword evidence="1" id="KW-1133">Transmembrane helix</keyword>
<accession>A0A512RRX9</accession>
<organism evidence="2 3">
    <name type="scientific">Chitinophaga cymbidii</name>
    <dbReference type="NCBI Taxonomy" id="1096750"/>
    <lineage>
        <taxon>Bacteria</taxon>
        <taxon>Pseudomonadati</taxon>
        <taxon>Bacteroidota</taxon>
        <taxon>Chitinophagia</taxon>
        <taxon>Chitinophagales</taxon>
        <taxon>Chitinophagaceae</taxon>
        <taxon>Chitinophaga</taxon>
    </lineage>
</organism>
<dbReference type="RefSeq" id="WP_146866994.1">
    <property type="nucleotide sequence ID" value="NZ_BKAU01000006.1"/>
</dbReference>
<dbReference type="InterPro" id="IPR013879">
    <property type="entry name" value="DUF1761"/>
</dbReference>
<name>A0A512RRX9_9BACT</name>